<dbReference type="Gene3D" id="3.30.930.10">
    <property type="entry name" value="Bira Bifunctional Protein, Domain 2"/>
    <property type="match status" value="1"/>
</dbReference>
<dbReference type="SUPFAM" id="SSF55681">
    <property type="entry name" value="Class II aaRS and biotin synthetases"/>
    <property type="match status" value="1"/>
</dbReference>
<accession>A0A2H9TAQ1</accession>
<evidence type="ECO:0000256" key="12">
    <source>
        <dbReference type="ARBA" id="ARBA00022917"/>
    </source>
</evidence>
<keyword evidence="11" id="KW-0460">Magnesium</keyword>
<dbReference type="NCBIfam" id="NF001756">
    <property type="entry name" value="PRK00484.1"/>
    <property type="match status" value="1"/>
</dbReference>
<comment type="cofactor">
    <cofactor evidence="1">
        <name>Mg(2+)</name>
        <dbReference type="ChEBI" id="CHEBI:18420"/>
    </cofactor>
</comment>
<dbReference type="EC" id="6.1.1.6" evidence="5"/>
<dbReference type="CDD" id="cd00775">
    <property type="entry name" value="LysRS_core"/>
    <property type="match status" value="1"/>
</dbReference>
<keyword evidence="7 16" id="KW-0436">Ligase</keyword>
<dbReference type="FunFam" id="3.30.930.10:FF:000001">
    <property type="entry name" value="Lysine--tRNA ligase"/>
    <property type="match status" value="1"/>
</dbReference>
<dbReference type="GO" id="GO:0006430">
    <property type="term" value="P:lysyl-tRNA aminoacylation"/>
    <property type="evidence" value="ECO:0007669"/>
    <property type="project" value="InterPro"/>
</dbReference>
<dbReference type="NCBIfam" id="TIGR00499">
    <property type="entry name" value="lysS_bact"/>
    <property type="match status" value="1"/>
</dbReference>
<dbReference type="InterPro" id="IPR044136">
    <property type="entry name" value="Lys-tRNA-ligase_II_N"/>
</dbReference>
<dbReference type="GO" id="GO:0005829">
    <property type="term" value="C:cytosol"/>
    <property type="evidence" value="ECO:0007669"/>
    <property type="project" value="TreeGrafter"/>
</dbReference>
<dbReference type="InterPro" id="IPR018149">
    <property type="entry name" value="Lys-tRNA-synth_II_C"/>
</dbReference>
<feature type="domain" description="Aminoacyl-transfer RNA synthetases class-II family profile" evidence="15">
    <location>
        <begin position="180"/>
        <end position="499"/>
    </location>
</feature>
<comment type="catalytic activity">
    <reaction evidence="14">
        <text>tRNA(Lys) + L-lysine + ATP = L-lysyl-tRNA(Lys) + AMP + diphosphate</text>
        <dbReference type="Rhea" id="RHEA:20792"/>
        <dbReference type="Rhea" id="RHEA-COMP:9696"/>
        <dbReference type="Rhea" id="RHEA-COMP:9697"/>
        <dbReference type="ChEBI" id="CHEBI:30616"/>
        <dbReference type="ChEBI" id="CHEBI:32551"/>
        <dbReference type="ChEBI" id="CHEBI:33019"/>
        <dbReference type="ChEBI" id="CHEBI:78442"/>
        <dbReference type="ChEBI" id="CHEBI:78529"/>
        <dbReference type="ChEBI" id="CHEBI:456215"/>
        <dbReference type="EC" id="6.1.1.6"/>
    </reaction>
</comment>
<keyword evidence="12" id="KW-0648">Protein biosynthesis</keyword>
<comment type="subunit">
    <text evidence="4">Homodimer.</text>
</comment>
<evidence type="ECO:0000256" key="8">
    <source>
        <dbReference type="ARBA" id="ARBA00022723"/>
    </source>
</evidence>
<keyword evidence="9" id="KW-0547">Nucleotide-binding</keyword>
<evidence type="ECO:0000256" key="1">
    <source>
        <dbReference type="ARBA" id="ARBA00001946"/>
    </source>
</evidence>
<evidence type="ECO:0000256" key="5">
    <source>
        <dbReference type="ARBA" id="ARBA00013166"/>
    </source>
</evidence>
<comment type="similarity">
    <text evidence="3">Belongs to the class-II aminoacyl-tRNA synthetase family.</text>
</comment>
<dbReference type="InterPro" id="IPR045864">
    <property type="entry name" value="aa-tRNA-synth_II/BPL/LPL"/>
</dbReference>
<evidence type="ECO:0000256" key="13">
    <source>
        <dbReference type="ARBA" id="ARBA00023146"/>
    </source>
</evidence>
<keyword evidence="10" id="KW-0067">ATP-binding</keyword>
<dbReference type="Pfam" id="PF01336">
    <property type="entry name" value="tRNA_anti-codon"/>
    <property type="match status" value="1"/>
</dbReference>
<dbReference type="InterPro" id="IPR004364">
    <property type="entry name" value="Aa-tRNA-synt_II"/>
</dbReference>
<dbReference type="InterPro" id="IPR004365">
    <property type="entry name" value="NA-bd_OB_tRNA"/>
</dbReference>
<evidence type="ECO:0000256" key="10">
    <source>
        <dbReference type="ARBA" id="ARBA00022840"/>
    </source>
</evidence>
<dbReference type="AlphaFoldDB" id="A0A2H9TAQ1"/>
<dbReference type="GO" id="GO:0046872">
    <property type="term" value="F:metal ion binding"/>
    <property type="evidence" value="ECO:0007669"/>
    <property type="project" value="UniProtKB-KW"/>
</dbReference>
<dbReference type="CDD" id="cd04322">
    <property type="entry name" value="LysRS_N"/>
    <property type="match status" value="1"/>
</dbReference>
<evidence type="ECO:0000256" key="3">
    <source>
        <dbReference type="ARBA" id="ARBA00008226"/>
    </source>
</evidence>
<dbReference type="HAMAP" id="MF_00252">
    <property type="entry name" value="Lys_tRNA_synth_class2"/>
    <property type="match status" value="1"/>
</dbReference>
<evidence type="ECO:0000256" key="7">
    <source>
        <dbReference type="ARBA" id="ARBA00022598"/>
    </source>
</evidence>
<dbReference type="FunFam" id="2.40.50.140:FF:000024">
    <property type="entry name" value="Lysine--tRNA ligase"/>
    <property type="match status" value="1"/>
</dbReference>
<organism evidence="16">
    <name type="scientific">invertebrate metagenome</name>
    <dbReference type="NCBI Taxonomy" id="1711999"/>
    <lineage>
        <taxon>unclassified sequences</taxon>
        <taxon>metagenomes</taxon>
        <taxon>organismal metagenomes</taxon>
    </lineage>
</organism>
<name>A0A2H9TAQ1_9ZZZZ</name>
<gene>
    <name evidence="16" type="primary">lysU</name>
    <name evidence="16" type="ORF">CI610_00705</name>
</gene>
<dbReference type="PROSITE" id="PS50862">
    <property type="entry name" value="AA_TRNA_LIGASE_II"/>
    <property type="match status" value="1"/>
</dbReference>
<evidence type="ECO:0000256" key="11">
    <source>
        <dbReference type="ARBA" id="ARBA00022842"/>
    </source>
</evidence>
<evidence type="ECO:0000256" key="4">
    <source>
        <dbReference type="ARBA" id="ARBA00011738"/>
    </source>
</evidence>
<comment type="caution">
    <text evidence="16">The sequence shown here is derived from an EMBL/GenBank/DDBJ whole genome shotgun (WGS) entry which is preliminary data.</text>
</comment>
<dbReference type="InterPro" id="IPR012340">
    <property type="entry name" value="NA-bd_OB-fold"/>
</dbReference>
<dbReference type="Gene3D" id="2.40.50.140">
    <property type="entry name" value="Nucleic acid-binding proteins"/>
    <property type="match status" value="1"/>
</dbReference>
<proteinExistence type="inferred from homology"/>
<dbReference type="Pfam" id="PF00152">
    <property type="entry name" value="tRNA-synt_2"/>
    <property type="match status" value="1"/>
</dbReference>
<evidence type="ECO:0000313" key="16">
    <source>
        <dbReference type="EMBL" id="PJE80326.1"/>
    </source>
</evidence>
<keyword evidence="6" id="KW-0963">Cytoplasm</keyword>
<evidence type="ECO:0000256" key="14">
    <source>
        <dbReference type="ARBA" id="ARBA00048573"/>
    </source>
</evidence>
<evidence type="ECO:0000256" key="2">
    <source>
        <dbReference type="ARBA" id="ARBA00004496"/>
    </source>
</evidence>
<dbReference type="GO" id="GO:0000049">
    <property type="term" value="F:tRNA binding"/>
    <property type="evidence" value="ECO:0007669"/>
    <property type="project" value="TreeGrafter"/>
</dbReference>
<comment type="subcellular location">
    <subcellularLocation>
        <location evidence="2">Cytoplasm</location>
    </subcellularLocation>
</comment>
<dbReference type="EMBL" id="NSIT01000022">
    <property type="protein sequence ID" value="PJE80326.1"/>
    <property type="molecule type" value="Genomic_DNA"/>
</dbReference>
<dbReference type="InterPro" id="IPR006195">
    <property type="entry name" value="aa-tRNA-synth_II"/>
</dbReference>
<dbReference type="PANTHER" id="PTHR42918:SF15">
    <property type="entry name" value="LYSINE--TRNA LIGASE, CHLOROPLASTIC_MITOCHONDRIAL"/>
    <property type="match status" value="1"/>
</dbReference>
<dbReference type="GO" id="GO:0004824">
    <property type="term" value="F:lysine-tRNA ligase activity"/>
    <property type="evidence" value="ECO:0007669"/>
    <property type="project" value="UniProtKB-EC"/>
</dbReference>
<sequence length="501" mass="57674">MTEQIDSLPSTEQSDDNAIIAQRRQKLEEIGKRRIAFPNDFRREHYADDLQQTYVKHTKEDLAKDAVKVSIAGRIMLNRGAFMVLQDMSGRIQLYVNRKALDADTLKEIKGLDLGDIVGACGTLQRSGKGDLYVDMESFRLLSKSLRPLPEKHKGLTHTETRYRQRYVDLITNAESRKVFDIRFRMINEIRQFLAEKRFTEVETPMLQVIPGGATARPFITHHNSLDIEMYMRIAPELYLKRLVVGGMERVFEINRNFRNEGLDTRHNPEFTMLEFYQAYANYHDLMDTTEQMLRTLAINVLGKTEVEYQGETFDFGKPFDRMTVVESILHYNANIREDQITDFDQAKALAEKLGINVGDTWGLGKIQMEIFDEVVESKLRQPTFITAYPAEVSPLARRNNENPDITDRFEFFVGGREIANGYSELNDPIDQAARFRAQVKEKDAGDVEAMHYDADYVRALEYGMPPTAGEGIGIDRLVMLYTDAPSIRDVILFPHMRPEQ</sequence>
<dbReference type="GO" id="GO:0005524">
    <property type="term" value="F:ATP binding"/>
    <property type="evidence" value="ECO:0007669"/>
    <property type="project" value="UniProtKB-KW"/>
</dbReference>
<evidence type="ECO:0000256" key="9">
    <source>
        <dbReference type="ARBA" id="ARBA00022741"/>
    </source>
</evidence>
<dbReference type="PANTHER" id="PTHR42918">
    <property type="entry name" value="LYSYL-TRNA SYNTHETASE"/>
    <property type="match status" value="1"/>
</dbReference>
<evidence type="ECO:0000259" key="15">
    <source>
        <dbReference type="PROSITE" id="PS50862"/>
    </source>
</evidence>
<dbReference type="PRINTS" id="PR00982">
    <property type="entry name" value="TRNASYNTHLYS"/>
</dbReference>
<protein>
    <recommendedName>
        <fullName evidence="5">lysine--tRNA ligase</fullName>
        <ecNumber evidence="5">6.1.1.6</ecNumber>
    </recommendedName>
</protein>
<evidence type="ECO:0000256" key="6">
    <source>
        <dbReference type="ARBA" id="ARBA00022490"/>
    </source>
</evidence>
<keyword evidence="8" id="KW-0479">Metal-binding</keyword>
<dbReference type="InterPro" id="IPR002313">
    <property type="entry name" value="Lys-tRNA-ligase_II"/>
</dbReference>
<dbReference type="SUPFAM" id="SSF50249">
    <property type="entry name" value="Nucleic acid-binding proteins"/>
    <property type="match status" value="1"/>
</dbReference>
<keyword evidence="13" id="KW-0030">Aminoacyl-tRNA synthetase</keyword>
<reference evidence="16" key="1">
    <citation type="journal article" date="2017" name="Appl. Environ. Microbiol.">
        <title>Molecular characterization of an Endozoicomonas-like organism causing infection in king scallop Pecten maximus L.</title>
        <authorList>
            <person name="Cano I."/>
            <person name="van Aerle R."/>
            <person name="Ross S."/>
            <person name="Verner-Jeffreys D.W."/>
            <person name="Paley R.K."/>
            <person name="Rimmer G."/>
            <person name="Ryder D."/>
            <person name="Hooper P."/>
            <person name="Stone D."/>
            <person name="Feist S.W."/>
        </authorList>
    </citation>
    <scope>NUCLEOTIDE SEQUENCE</scope>
</reference>